<dbReference type="AlphaFoldDB" id="A0AAN0MGK7"/>
<dbReference type="Proteomes" id="UP001470809">
    <property type="component" value="Chromosome"/>
</dbReference>
<reference evidence="3" key="1">
    <citation type="submission" date="2024-08" db="EMBL/GenBank/DDBJ databases">
        <title>Phylogenomic analyses of a clade within the roseobacter group suggest taxonomic reassignments of species of the genera Aestuariivita, Citreicella, Loktanella, Nautella, Pelagibaca, Ruegeria, Thalassobius, Thiobacimonas and Tropicibacter, and the proposal o.</title>
        <authorList>
            <person name="Jeon C.O."/>
        </authorList>
    </citation>
    <scope>NUCLEOTIDE SEQUENCE</scope>
    <source>
        <strain evidence="3">SS1-5</strain>
    </source>
</reference>
<protein>
    <submittedName>
        <fullName evidence="3">TadE/TadG family type IV pilus assembly protein</fullName>
    </submittedName>
</protein>
<dbReference type="InterPro" id="IPR012495">
    <property type="entry name" value="TadE-like_dom"/>
</dbReference>
<gene>
    <name evidence="3" type="ORF">AABB31_11270</name>
</gene>
<name>A0AAN0MGK7_9RHOB</name>
<dbReference type="RefSeq" id="WP_342078659.1">
    <property type="nucleotide sequence ID" value="NZ_CP151767.2"/>
</dbReference>
<keyword evidence="4" id="KW-1185">Reference proteome</keyword>
<evidence type="ECO:0000256" key="1">
    <source>
        <dbReference type="SAM" id="Phobius"/>
    </source>
</evidence>
<keyword evidence="1" id="KW-0812">Transmembrane</keyword>
<dbReference type="Pfam" id="PF07811">
    <property type="entry name" value="TadE"/>
    <property type="match status" value="1"/>
</dbReference>
<proteinExistence type="predicted"/>
<dbReference type="EMBL" id="CP151767">
    <property type="protein sequence ID" value="WZU69367.1"/>
    <property type="molecule type" value="Genomic_DNA"/>
</dbReference>
<keyword evidence="1" id="KW-0472">Membrane</keyword>
<dbReference type="KEGG" id="yrh:AABB31_11270"/>
<organism evidence="3 4">
    <name type="scientific">Yoonia rhodophyticola</name>
    <dbReference type="NCBI Taxonomy" id="3137370"/>
    <lineage>
        <taxon>Bacteria</taxon>
        <taxon>Pseudomonadati</taxon>
        <taxon>Pseudomonadota</taxon>
        <taxon>Alphaproteobacteria</taxon>
        <taxon>Rhodobacterales</taxon>
        <taxon>Paracoccaceae</taxon>
        <taxon>Yoonia</taxon>
    </lineage>
</organism>
<accession>A0AAN0MGK7</accession>
<evidence type="ECO:0000313" key="4">
    <source>
        <dbReference type="Proteomes" id="UP001470809"/>
    </source>
</evidence>
<keyword evidence="1" id="KW-1133">Transmembrane helix</keyword>
<feature type="transmembrane region" description="Helical" evidence="1">
    <location>
        <begin position="21"/>
        <end position="41"/>
    </location>
</feature>
<evidence type="ECO:0000313" key="3">
    <source>
        <dbReference type="EMBL" id="WZU69367.1"/>
    </source>
</evidence>
<evidence type="ECO:0000259" key="2">
    <source>
        <dbReference type="Pfam" id="PF07811"/>
    </source>
</evidence>
<feature type="domain" description="TadE-like" evidence="2">
    <location>
        <begin position="20"/>
        <end position="62"/>
    </location>
</feature>
<sequence length="190" mass="21209">MRSLKVFQNRIRAFCRDESGVASVQFVMVFPIFMLFFGMTFENGIVSLRHVMLERGVDIAVRDVRIGRMPNPTRELLRSRICDVALLIPDCENALELEMITRDPRSWQAIPANVACVDRGDPSKPKAQFTQGGNNQLVFLRACARFDPVMPTTGLGKVIVEENNSSAAGGSYAHVATSAFVVEPFRRDDD</sequence>